<dbReference type="EMBL" id="UGBT01000003">
    <property type="protein sequence ID" value="STJ92194.1"/>
    <property type="molecule type" value="Genomic_DNA"/>
</dbReference>
<evidence type="ECO:0000313" key="2">
    <source>
        <dbReference type="Proteomes" id="UP000254428"/>
    </source>
</evidence>
<dbReference type="AlphaFoldDB" id="A0A376YJI6"/>
<organism evidence="1 2">
    <name type="scientific">Escherichia coli</name>
    <dbReference type="NCBI Taxonomy" id="562"/>
    <lineage>
        <taxon>Bacteria</taxon>
        <taxon>Pseudomonadati</taxon>
        <taxon>Pseudomonadota</taxon>
        <taxon>Gammaproteobacteria</taxon>
        <taxon>Enterobacterales</taxon>
        <taxon>Enterobacteriaceae</taxon>
        <taxon>Escherichia</taxon>
    </lineage>
</organism>
<accession>A0A376YJI6</accession>
<proteinExistence type="predicted"/>
<dbReference type="InterPro" id="IPR056974">
    <property type="entry name" value="Tail_Gp41-like"/>
</dbReference>
<dbReference type="Proteomes" id="UP000254428">
    <property type="component" value="Unassembled WGS sequence"/>
</dbReference>
<reference evidence="1 2" key="1">
    <citation type="submission" date="2018-06" db="EMBL/GenBank/DDBJ databases">
        <authorList>
            <consortium name="Pathogen Informatics"/>
            <person name="Doyle S."/>
        </authorList>
    </citation>
    <scope>NUCLEOTIDE SEQUENCE [LARGE SCALE GENOMIC DNA]</scope>
    <source>
        <strain evidence="1 2">NCTC11341</strain>
    </source>
</reference>
<protein>
    <submittedName>
        <fullName evidence="1">Mu-like prophage FluMu protein gp41</fullName>
    </submittedName>
</protein>
<name>A0A376YJI6_ECOLX</name>
<gene>
    <name evidence="1" type="ORF">NCTC11341_06663</name>
</gene>
<dbReference type="Pfam" id="PF23746">
    <property type="entry name" value="Gp41_Mu"/>
    <property type="match status" value="1"/>
</dbReference>
<sequence>MAAEKVVMSKEGPVLVSSPSLMGLEMLRRQIAGVGCLKGPLSLALMRKLSVDDFQRLSLAVELRDMAVAASLTQERGEWLRCRMILRKRDSDCIILKSGPEWALSLPLSAFSGTASRRKPSLNITVKSGDFCDRKRFKSVCHY</sequence>
<evidence type="ECO:0000313" key="1">
    <source>
        <dbReference type="EMBL" id="STJ92194.1"/>
    </source>
</evidence>